<dbReference type="Proteomes" id="UP001550739">
    <property type="component" value="Unassembled WGS sequence"/>
</dbReference>
<gene>
    <name evidence="2" type="ORF">AB0E89_35725</name>
</gene>
<feature type="domain" description="DUF4333" evidence="1">
    <location>
        <begin position="55"/>
        <end position="113"/>
    </location>
</feature>
<comment type="caution">
    <text evidence="2">The sequence shown here is derived from an EMBL/GenBank/DDBJ whole genome shotgun (WGS) entry which is preliminary data.</text>
</comment>
<name>A0ABV2ZTC9_9ACTN</name>
<dbReference type="RefSeq" id="WP_334578537.1">
    <property type="nucleotide sequence ID" value="NZ_JBEZVE010000023.1"/>
</dbReference>
<proteinExistence type="predicted"/>
<evidence type="ECO:0000259" key="1">
    <source>
        <dbReference type="Pfam" id="PF14230"/>
    </source>
</evidence>
<reference evidence="2 3" key="1">
    <citation type="submission" date="2024-06" db="EMBL/GenBank/DDBJ databases">
        <title>The Natural Products Discovery Center: Release of the First 8490 Sequenced Strains for Exploring Actinobacteria Biosynthetic Diversity.</title>
        <authorList>
            <person name="Kalkreuter E."/>
            <person name="Kautsar S.A."/>
            <person name="Yang D."/>
            <person name="Bader C.D."/>
            <person name="Teijaro C.N."/>
            <person name="Fluegel L."/>
            <person name="Davis C.M."/>
            <person name="Simpson J.R."/>
            <person name="Lauterbach L."/>
            <person name="Steele A.D."/>
            <person name="Gui C."/>
            <person name="Meng S."/>
            <person name="Li G."/>
            <person name="Viehrig K."/>
            <person name="Ye F."/>
            <person name="Su P."/>
            <person name="Kiefer A.F."/>
            <person name="Nichols A."/>
            <person name="Cepeda A.J."/>
            <person name="Yan W."/>
            <person name="Fan B."/>
            <person name="Jiang Y."/>
            <person name="Adhikari A."/>
            <person name="Zheng C.-J."/>
            <person name="Schuster L."/>
            <person name="Cowan T.M."/>
            <person name="Smanski M.J."/>
            <person name="Chevrette M.G."/>
            <person name="De Carvalho L.P.S."/>
            <person name="Shen B."/>
        </authorList>
    </citation>
    <scope>NUCLEOTIDE SEQUENCE [LARGE SCALE GENOMIC DNA]</scope>
    <source>
        <strain evidence="2 3">NPDC033843</strain>
    </source>
</reference>
<sequence>MPDSKFLVGLVGGAAAVLVLGGLATQLIVREESTTTLDAHDTVLVDGHKALAPNIVAGRVQNLYHPLPWVGMDVDVTCPTGLKAVPDARLTCTGERNDGTTVDIPVRVVRVSGARLTWRFER</sequence>
<protein>
    <submittedName>
        <fullName evidence="2">DUF4333 domain-containing protein</fullName>
    </submittedName>
</protein>
<accession>A0ABV2ZTC9</accession>
<dbReference type="Pfam" id="PF14230">
    <property type="entry name" value="DUF4333"/>
    <property type="match status" value="1"/>
</dbReference>
<dbReference type="EMBL" id="JBEZVE010000023">
    <property type="protein sequence ID" value="MEU3785832.1"/>
    <property type="molecule type" value="Genomic_DNA"/>
</dbReference>
<evidence type="ECO:0000313" key="3">
    <source>
        <dbReference type="Proteomes" id="UP001550739"/>
    </source>
</evidence>
<evidence type="ECO:0000313" key="2">
    <source>
        <dbReference type="EMBL" id="MEU3785832.1"/>
    </source>
</evidence>
<dbReference type="InterPro" id="IPR025637">
    <property type="entry name" value="DUF4333"/>
</dbReference>
<organism evidence="2 3">
    <name type="scientific">Streptomyces sp. 900129855</name>
    <dbReference type="NCBI Taxonomy" id="3155129"/>
    <lineage>
        <taxon>Bacteria</taxon>
        <taxon>Bacillati</taxon>
        <taxon>Actinomycetota</taxon>
        <taxon>Actinomycetes</taxon>
        <taxon>Kitasatosporales</taxon>
        <taxon>Streptomycetaceae</taxon>
        <taxon>Streptomyces</taxon>
    </lineage>
</organism>
<keyword evidence="3" id="KW-1185">Reference proteome</keyword>